<dbReference type="EMBL" id="OBEJ01000009">
    <property type="protein sequence ID" value="SNZ18290.1"/>
    <property type="molecule type" value="Genomic_DNA"/>
</dbReference>
<protein>
    <submittedName>
        <fullName evidence="2">Uncharacterized protein</fullName>
    </submittedName>
</protein>
<dbReference type="RefSeq" id="WP_143824980.1">
    <property type="nucleotide sequence ID" value="NZ_OBEJ01000009.1"/>
</dbReference>
<feature type="region of interest" description="Disordered" evidence="1">
    <location>
        <begin position="65"/>
        <end position="86"/>
    </location>
</feature>
<evidence type="ECO:0000313" key="3">
    <source>
        <dbReference type="Proteomes" id="UP000219453"/>
    </source>
</evidence>
<dbReference type="Proteomes" id="UP000219453">
    <property type="component" value="Unassembled WGS sequence"/>
</dbReference>
<feature type="compositionally biased region" description="Polar residues" evidence="1">
    <location>
        <begin position="349"/>
        <end position="371"/>
    </location>
</feature>
<dbReference type="AlphaFoldDB" id="A0A285P968"/>
<name>A0A285P968_NATPI</name>
<dbReference type="OrthoDB" id="271944at2157"/>
<accession>A0A285P968</accession>
<sequence>MRETVMLDWRVPEREWQTFRDHVESEFGSIDGYLGREAERAMRAYADADGYDAVEQKIDRLVEAAGRRPGAASKEKNSSLADQPRTRVTARVDEAVKDEFRAVAAEDDDPFGVVFARAIREHREGGRADRLERKLDRVIDDAEAMLSELDESDSEGGLGKVDRNVITICQRLNRQFTDDELNSEIHDVAGRGQRASEPTLERYRELVIERLGVEPHPNASHVWLPEDEAAGLVPDGTPEECRKPVDHLDRDARARRIKLALGRRAANRSTGKVTARRPSIQEDILEDVPAKSTVLDLMEEVALADGFSIDRSRDKAALRVDLRAVGDADPDLFETIIDYRDAETDSLLGDTTETTVSDYTASTESTVSPDTASDRMDQLTESMTDGGGPSREQSEDGDRDV</sequence>
<organism evidence="2 3">
    <name type="scientific">Natronoarchaeum philippinense</name>
    <dbReference type="NCBI Taxonomy" id="558529"/>
    <lineage>
        <taxon>Archaea</taxon>
        <taxon>Methanobacteriati</taxon>
        <taxon>Methanobacteriota</taxon>
        <taxon>Stenosarchaea group</taxon>
        <taxon>Halobacteria</taxon>
        <taxon>Halobacteriales</taxon>
        <taxon>Natronoarchaeaceae</taxon>
    </lineage>
</organism>
<reference evidence="2 3" key="1">
    <citation type="submission" date="2017-09" db="EMBL/GenBank/DDBJ databases">
        <authorList>
            <person name="Ehlers B."/>
            <person name="Leendertz F.H."/>
        </authorList>
    </citation>
    <scope>NUCLEOTIDE SEQUENCE [LARGE SCALE GENOMIC DNA]</scope>
    <source>
        <strain evidence="2 3">DSM 27208</strain>
    </source>
</reference>
<feature type="region of interest" description="Disordered" evidence="1">
    <location>
        <begin position="349"/>
        <end position="401"/>
    </location>
</feature>
<evidence type="ECO:0000256" key="1">
    <source>
        <dbReference type="SAM" id="MobiDB-lite"/>
    </source>
</evidence>
<feature type="compositionally biased region" description="Basic and acidic residues" evidence="1">
    <location>
        <begin position="392"/>
        <end position="401"/>
    </location>
</feature>
<keyword evidence="3" id="KW-1185">Reference proteome</keyword>
<gene>
    <name evidence="2" type="ORF">SAMN06269185_3322</name>
</gene>
<proteinExistence type="predicted"/>
<evidence type="ECO:0000313" key="2">
    <source>
        <dbReference type="EMBL" id="SNZ18290.1"/>
    </source>
</evidence>